<sequence length="48" mass="5493">MKTDIEKIRAGGVAGCIDEILTNIYFFHAVDLLYYRPNYSSRIIVAEL</sequence>
<gene>
    <name evidence="1" type="ORF">DERYTH_LOCUS1327</name>
</gene>
<accession>A0A9N8Z4F0</accession>
<comment type="caution">
    <text evidence="1">The sequence shown here is derived from an EMBL/GenBank/DDBJ whole genome shotgun (WGS) entry which is preliminary data.</text>
</comment>
<evidence type="ECO:0000313" key="2">
    <source>
        <dbReference type="Proteomes" id="UP000789405"/>
    </source>
</evidence>
<name>A0A9N8Z4F0_9GLOM</name>
<proteinExistence type="predicted"/>
<reference evidence="1" key="1">
    <citation type="submission" date="2021-06" db="EMBL/GenBank/DDBJ databases">
        <authorList>
            <person name="Kallberg Y."/>
            <person name="Tangrot J."/>
            <person name="Rosling A."/>
        </authorList>
    </citation>
    <scope>NUCLEOTIDE SEQUENCE</scope>
    <source>
        <strain evidence="1">MA453B</strain>
    </source>
</reference>
<protein>
    <submittedName>
        <fullName evidence="1">9933_t:CDS:1</fullName>
    </submittedName>
</protein>
<keyword evidence="2" id="KW-1185">Reference proteome</keyword>
<organism evidence="1 2">
    <name type="scientific">Dentiscutata erythropus</name>
    <dbReference type="NCBI Taxonomy" id="1348616"/>
    <lineage>
        <taxon>Eukaryota</taxon>
        <taxon>Fungi</taxon>
        <taxon>Fungi incertae sedis</taxon>
        <taxon>Mucoromycota</taxon>
        <taxon>Glomeromycotina</taxon>
        <taxon>Glomeromycetes</taxon>
        <taxon>Diversisporales</taxon>
        <taxon>Gigasporaceae</taxon>
        <taxon>Dentiscutata</taxon>
    </lineage>
</organism>
<dbReference type="EMBL" id="CAJVPY010000362">
    <property type="protein sequence ID" value="CAG8468137.1"/>
    <property type="molecule type" value="Genomic_DNA"/>
</dbReference>
<evidence type="ECO:0000313" key="1">
    <source>
        <dbReference type="EMBL" id="CAG8468137.1"/>
    </source>
</evidence>
<dbReference type="AlphaFoldDB" id="A0A9N8Z4F0"/>
<dbReference type="Proteomes" id="UP000789405">
    <property type="component" value="Unassembled WGS sequence"/>
</dbReference>